<accession>A0AAW2EVE9</accession>
<comment type="caution">
    <text evidence="1">The sequence shown here is derived from an EMBL/GenBank/DDBJ whole genome shotgun (WGS) entry which is preliminary data.</text>
</comment>
<dbReference type="Proteomes" id="UP001430953">
    <property type="component" value="Unassembled WGS sequence"/>
</dbReference>
<reference evidence="1 2" key="1">
    <citation type="submission" date="2023-03" db="EMBL/GenBank/DDBJ databases">
        <title>High recombination rates correlate with genetic variation in Cardiocondyla obscurior ants.</title>
        <authorList>
            <person name="Errbii M."/>
        </authorList>
    </citation>
    <scope>NUCLEOTIDE SEQUENCE [LARGE SCALE GENOMIC DNA]</scope>
    <source>
        <strain evidence="1">Alpha-2009</strain>
        <tissue evidence="1">Whole body</tissue>
    </source>
</reference>
<proteinExistence type="predicted"/>
<name>A0AAW2EVE9_9HYME</name>
<keyword evidence="2" id="KW-1185">Reference proteome</keyword>
<organism evidence="1 2">
    <name type="scientific">Cardiocondyla obscurior</name>
    <dbReference type="NCBI Taxonomy" id="286306"/>
    <lineage>
        <taxon>Eukaryota</taxon>
        <taxon>Metazoa</taxon>
        <taxon>Ecdysozoa</taxon>
        <taxon>Arthropoda</taxon>
        <taxon>Hexapoda</taxon>
        <taxon>Insecta</taxon>
        <taxon>Pterygota</taxon>
        <taxon>Neoptera</taxon>
        <taxon>Endopterygota</taxon>
        <taxon>Hymenoptera</taxon>
        <taxon>Apocrita</taxon>
        <taxon>Aculeata</taxon>
        <taxon>Formicoidea</taxon>
        <taxon>Formicidae</taxon>
        <taxon>Myrmicinae</taxon>
        <taxon>Cardiocondyla</taxon>
    </lineage>
</organism>
<dbReference type="AlphaFoldDB" id="A0AAW2EVE9"/>
<dbReference type="EMBL" id="JADYXP020000018">
    <property type="protein sequence ID" value="KAL0106459.1"/>
    <property type="molecule type" value="Genomic_DNA"/>
</dbReference>
<sequence length="99" mass="11302">MIFFISQLHHTLPTLNYIRYCHSKSPVFPVVTASRRLCDARAQLLRAAYRTGHTEEKGGGYVSRYVRIFFFSSFSLSLSSLGMPFLHARTKFTPPTTRG</sequence>
<gene>
    <name evidence="1" type="ORF">PUN28_016283</name>
</gene>
<protein>
    <submittedName>
        <fullName evidence="1">Uncharacterized protein</fullName>
    </submittedName>
</protein>
<evidence type="ECO:0000313" key="1">
    <source>
        <dbReference type="EMBL" id="KAL0106459.1"/>
    </source>
</evidence>
<evidence type="ECO:0000313" key="2">
    <source>
        <dbReference type="Proteomes" id="UP001430953"/>
    </source>
</evidence>